<evidence type="ECO:0000256" key="3">
    <source>
        <dbReference type="ARBA" id="ARBA00022692"/>
    </source>
</evidence>
<organism evidence="8 9">
    <name type="scientific">Aminobacter aminovorans</name>
    <name type="common">Chelatobacter heintzii</name>
    <dbReference type="NCBI Taxonomy" id="83263"/>
    <lineage>
        <taxon>Bacteria</taxon>
        <taxon>Pseudomonadati</taxon>
        <taxon>Pseudomonadota</taxon>
        <taxon>Alphaproteobacteria</taxon>
        <taxon>Hyphomicrobiales</taxon>
        <taxon>Phyllobacteriaceae</taxon>
        <taxon>Aminobacter</taxon>
    </lineage>
</organism>
<keyword evidence="3 7" id="KW-0812">Transmembrane</keyword>
<dbReference type="RefSeq" id="WP_115730989.1">
    <property type="nucleotide sequence ID" value="NZ_BAAAVY010000008.1"/>
</dbReference>
<feature type="transmembrane region" description="Helical" evidence="7">
    <location>
        <begin position="21"/>
        <end position="40"/>
    </location>
</feature>
<evidence type="ECO:0000256" key="7">
    <source>
        <dbReference type="SAM" id="Phobius"/>
    </source>
</evidence>
<dbReference type="Proteomes" id="UP000254701">
    <property type="component" value="Unassembled WGS sequence"/>
</dbReference>
<dbReference type="AlphaFoldDB" id="A0A380WI81"/>
<evidence type="ECO:0000256" key="1">
    <source>
        <dbReference type="ARBA" id="ARBA00004127"/>
    </source>
</evidence>
<feature type="transmembrane region" description="Helical" evidence="7">
    <location>
        <begin position="359"/>
        <end position="376"/>
    </location>
</feature>
<dbReference type="Pfam" id="PF07787">
    <property type="entry name" value="TMEM43"/>
    <property type="match status" value="1"/>
</dbReference>
<evidence type="ECO:0000256" key="4">
    <source>
        <dbReference type="ARBA" id="ARBA00022824"/>
    </source>
</evidence>
<feature type="transmembrane region" description="Helical" evidence="7">
    <location>
        <begin position="334"/>
        <end position="353"/>
    </location>
</feature>
<accession>A0A380WI81</accession>
<dbReference type="GO" id="GO:0006629">
    <property type="term" value="P:lipid metabolic process"/>
    <property type="evidence" value="ECO:0007669"/>
    <property type="project" value="TreeGrafter"/>
</dbReference>
<feature type="transmembrane region" description="Helical" evidence="7">
    <location>
        <begin position="294"/>
        <end position="322"/>
    </location>
</feature>
<evidence type="ECO:0000256" key="6">
    <source>
        <dbReference type="ARBA" id="ARBA00023136"/>
    </source>
</evidence>
<sequence length="395" mass="42203">MSDQFREVTGVSWFRRIRRSVGGVLVGLILVLAMVAVLFWNEGRAVTTARSLAEGAGAVVSVPVDKIDAANEGELVHTTGPVTTSDEVSDPDFAIEAKGVRLVRTVEMFQWVENSKSETNTKLGGGEETVTTYSYAKEWQDRPIDSGEFKQPANHQNPSMALGSRTFQIHEGKLGAFTLDEPVFDRIGDSNPLTITPSQLPDIAAAYPGTERVNVLDGRIYLGANPASPAIGDYRVEYRLVPLGAISVIGRQTGERFSPYQTVAGDELLLVDSGRVPAEKMFADAVSANTIITWLVRVGCLLLLAIGFGLLLAPLGVVADVIPFIGSIVRMGTGLVAFVLALLVGTATIAVAWFWYRPLLAIGIVVGGLAVAYLLTRFGRRKAAVTVAAGTVSAQ</sequence>
<dbReference type="PANTHER" id="PTHR13416">
    <property type="match status" value="1"/>
</dbReference>
<dbReference type="PANTHER" id="PTHR13416:SF2">
    <property type="entry name" value="TRANSMEMBRANE PROTEIN 43"/>
    <property type="match status" value="1"/>
</dbReference>
<dbReference type="OrthoDB" id="273988at2"/>
<dbReference type="EMBL" id="UFSM01000001">
    <property type="protein sequence ID" value="SUU88693.1"/>
    <property type="molecule type" value="Genomic_DNA"/>
</dbReference>
<name>A0A380WI81_AMIAI</name>
<reference evidence="8 9" key="1">
    <citation type="submission" date="2018-06" db="EMBL/GenBank/DDBJ databases">
        <authorList>
            <consortium name="Pathogen Informatics"/>
            <person name="Doyle S."/>
        </authorList>
    </citation>
    <scope>NUCLEOTIDE SEQUENCE [LARGE SCALE GENOMIC DNA]</scope>
    <source>
        <strain evidence="8 9">NCTC10684</strain>
    </source>
</reference>
<protein>
    <submittedName>
        <fullName evidence="8">Protein of uncharacterized function (DUF1625)</fullName>
    </submittedName>
</protein>
<keyword evidence="6 7" id="KW-0472">Membrane</keyword>
<evidence type="ECO:0000256" key="2">
    <source>
        <dbReference type="ARBA" id="ARBA00004586"/>
    </source>
</evidence>
<dbReference type="InterPro" id="IPR012430">
    <property type="entry name" value="TMEM43_fam"/>
</dbReference>
<proteinExistence type="predicted"/>
<keyword evidence="5 7" id="KW-1133">Transmembrane helix</keyword>
<comment type="subcellular location">
    <subcellularLocation>
        <location evidence="1">Endomembrane system</location>
        <topology evidence="1">Multi-pass membrane protein</topology>
    </subcellularLocation>
    <subcellularLocation>
        <location evidence="2">Endoplasmic reticulum membrane</location>
    </subcellularLocation>
</comment>
<keyword evidence="4" id="KW-0256">Endoplasmic reticulum</keyword>
<evidence type="ECO:0000313" key="8">
    <source>
        <dbReference type="EMBL" id="SUU88693.1"/>
    </source>
</evidence>
<dbReference type="GO" id="GO:0012505">
    <property type="term" value="C:endomembrane system"/>
    <property type="evidence" value="ECO:0007669"/>
    <property type="project" value="UniProtKB-SubCell"/>
</dbReference>
<evidence type="ECO:0000313" key="9">
    <source>
        <dbReference type="Proteomes" id="UP000254701"/>
    </source>
</evidence>
<evidence type="ECO:0000256" key="5">
    <source>
        <dbReference type="ARBA" id="ARBA00022989"/>
    </source>
</evidence>
<gene>
    <name evidence="8" type="ORF">NCTC10684_01921</name>
</gene>
<dbReference type="GO" id="GO:0071763">
    <property type="term" value="P:nuclear membrane organization"/>
    <property type="evidence" value="ECO:0007669"/>
    <property type="project" value="TreeGrafter"/>
</dbReference>